<proteinExistence type="predicted"/>
<sequence length="527" mass="57104">MALQLLEHPGITLASGTGLDLPHQAARARAMWLAGRRQRPPLLLVVLLWARHCPDVVQSLERHLDALFADFRCTPEGWSETQAARQVLAALNLQLFRRLQAGQGVADLHAGVLLMQGDELQFLQAGSVGLARAHKGVLQILAGREGQALGVQAELALVQHNLLPSRGEHLLLAPQPLLDVSDLQGLCIQAQGGLCERLQPLLQAPGAAVLLGVGETQCLTPARSAAPRLALAQMACGQQLDGWTLLRQCPYGPPGRLYVGRDESGREAVLWFAEEDAGEAFWQREWALRRSPQQALPQVLSPHQARSHAYLVLAKPPRGMRNLFDWVAAHGAPDTQTLMGVVTQLIAAVRSLQRRGMQGLWLNPRQILLGDDGRVLFLPGAAAILPGVARQPVPEQAVPLAPELRSGRALDGRADQFALAALMYWLMSGQWPEAARSDVKPGHCYVPLATFTVHVPQGWDGVLARALAPQPQARFEALSEFQLALQQPLQARRSQALRRAPLQMARLAVLGLGTLSLLLGLLLSLGG</sequence>
<dbReference type="SUPFAM" id="SSF56112">
    <property type="entry name" value="Protein kinase-like (PK-like)"/>
    <property type="match status" value="1"/>
</dbReference>
<dbReference type="GeneID" id="300415971"/>
<dbReference type="Proteomes" id="UP000199467">
    <property type="component" value="Unassembled WGS sequence"/>
</dbReference>
<name>A0A1G6UAS4_9GAMM</name>
<dbReference type="RefSeq" id="WP_090337429.1">
    <property type="nucleotide sequence ID" value="NZ_FMZQ01000015.1"/>
</dbReference>
<dbReference type="EMBL" id="FMZQ01000015">
    <property type="protein sequence ID" value="SDD38492.1"/>
    <property type="molecule type" value="Genomic_DNA"/>
</dbReference>
<dbReference type="AlphaFoldDB" id="A0A1G6UAS4"/>
<organism evidence="1 2">
    <name type="scientific">Ectopseudomonas chengduensis</name>
    <dbReference type="NCBI Taxonomy" id="489632"/>
    <lineage>
        <taxon>Bacteria</taxon>
        <taxon>Pseudomonadati</taxon>
        <taxon>Pseudomonadota</taxon>
        <taxon>Gammaproteobacteria</taxon>
        <taxon>Pseudomonadales</taxon>
        <taxon>Pseudomonadaceae</taxon>
        <taxon>Ectopseudomonas</taxon>
    </lineage>
</organism>
<dbReference type="Gene3D" id="1.10.510.10">
    <property type="entry name" value="Transferase(Phosphotransferase) domain 1"/>
    <property type="match status" value="1"/>
</dbReference>
<protein>
    <submittedName>
        <fullName evidence="1">Uncharacterized protein</fullName>
    </submittedName>
</protein>
<evidence type="ECO:0000313" key="2">
    <source>
        <dbReference type="Proteomes" id="UP000199467"/>
    </source>
</evidence>
<evidence type="ECO:0000313" key="1">
    <source>
        <dbReference type="EMBL" id="SDD38492.1"/>
    </source>
</evidence>
<dbReference type="InterPro" id="IPR011009">
    <property type="entry name" value="Kinase-like_dom_sf"/>
</dbReference>
<keyword evidence="2" id="KW-1185">Reference proteome</keyword>
<reference evidence="2" key="1">
    <citation type="submission" date="2016-10" db="EMBL/GenBank/DDBJ databases">
        <authorList>
            <person name="Varghese N."/>
            <person name="Submissions S."/>
        </authorList>
    </citation>
    <scope>NUCLEOTIDE SEQUENCE [LARGE SCALE GENOMIC DNA]</scope>
    <source>
        <strain evidence="2">DSM 26382</strain>
    </source>
</reference>
<accession>A0A1G6UAS4</accession>
<gene>
    <name evidence="1" type="ORF">SAMN05216576_11595</name>
</gene>